<dbReference type="Gene3D" id="1.10.10.2910">
    <property type="match status" value="1"/>
</dbReference>
<dbReference type="AlphaFoldDB" id="A0A516SGE3"/>
<keyword evidence="4" id="KW-1185">Reference proteome</keyword>
<protein>
    <submittedName>
        <fullName evidence="3">ImmA/IrrE family metallo-endopeptidase</fullName>
    </submittedName>
</protein>
<dbReference type="Gene3D" id="1.10.260.40">
    <property type="entry name" value="lambda repressor-like DNA-binding domains"/>
    <property type="match status" value="1"/>
</dbReference>
<comment type="similarity">
    <text evidence="1">Belongs to the short-chain fatty acyl-CoA assimilation regulator (ScfR) family.</text>
</comment>
<name>A0A516SGE3_9NEIS</name>
<evidence type="ECO:0000259" key="2">
    <source>
        <dbReference type="SMART" id="SM00530"/>
    </source>
</evidence>
<dbReference type="RefSeq" id="WP_144278632.1">
    <property type="nucleotide sequence ID" value="NZ_CP041730.1"/>
</dbReference>
<dbReference type="KEGG" id="cari:FNU76_13190"/>
<dbReference type="SMART" id="SM00530">
    <property type="entry name" value="HTH_XRE"/>
    <property type="match status" value="1"/>
</dbReference>
<dbReference type="Proteomes" id="UP000317550">
    <property type="component" value="Chromosome"/>
</dbReference>
<feature type="domain" description="HTH cro/C1-type" evidence="2">
    <location>
        <begin position="11"/>
        <end position="66"/>
    </location>
</feature>
<dbReference type="Pfam" id="PF01381">
    <property type="entry name" value="HTH_3"/>
    <property type="match status" value="1"/>
</dbReference>
<gene>
    <name evidence="3" type="ORF">FNU76_13190</name>
</gene>
<proteinExistence type="inferred from homology"/>
<evidence type="ECO:0000256" key="1">
    <source>
        <dbReference type="ARBA" id="ARBA00007227"/>
    </source>
</evidence>
<dbReference type="InterPro" id="IPR052345">
    <property type="entry name" value="Rad_response_metalloprotease"/>
</dbReference>
<dbReference type="InterPro" id="IPR010982">
    <property type="entry name" value="Lambda_DNA-bd_dom_sf"/>
</dbReference>
<dbReference type="InterPro" id="IPR010359">
    <property type="entry name" value="IrrE_HExxH"/>
</dbReference>
<dbReference type="SUPFAM" id="SSF47413">
    <property type="entry name" value="lambda repressor-like DNA-binding domains"/>
    <property type="match status" value="1"/>
</dbReference>
<evidence type="ECO:0000313" key="3">
    <source>
        <dbReference type="EMBL" id="QDQ27239.1"/>
    </source>
</evidence>
<dbReference type="EMBL" id="CP041730">
    <property type="protein sequence ID" value="QDQ27239.1"/>
    <property type="molecule type" value="Genomic_DNA"/>
</dbReference>
<accession>A0A516SGE3</accession>
<dbReference type="GO" id="GO:0003677">
    <property type="term" value="F:DNA binding"/>
    <property type="evidence" value="ECO:0007669"/>
    <property type="project" value="InterPro"/>
</dbReference>
<reference evidence="4" key="1">
    <citation type="submission" date="2019-07" db="EMBL/GenBank/DDBJ databases">
        <title>Chitinimonas sp. nov., isolated from Ny-Alesund, arctica soil.</title>
        <authorList>
            <person name="Xu Q."/>
            <person name="Peng F."/>
        </authorList>
    </citation>
    <scope>NUCLEOTIDE SEQUENCE [LARGE SCALE GENOMIC DNA]</scope>
    <source>
        <strain evidence="4">R3-44</strain>
    </source>
</reference>
<dbReference type="PANTHER" id="PTHR43236">
    <property type="entry name" value="ANTITOXIN HIGA1"/>
    <property type="match status" value="1"/>
</dbReference>
<dbReference type="PANTHER" id="PTHR43236:SF2">
    <property type="entry name" value="BLL0069 PROTEIN"/>
    <property type="match status" value="1"/>
</dbReference>
<sequence>MERIQSINIARIAWCCTDRGITPEDLAREVGISPASVEKIMSGDLGLTFNQLKQIAEFCGRGVLFFLEAGPVNEEQVHTPQFRTLANQKPELSAKVKALIERVERQRAVFLNLRDELDNGELARFDPPVLGGFTLNEAAEVVRRWLGLPDRNDFDNYRRALEARGLLVFRSNGYQGPWQIAKESPILGFSLYDAQCPVIVIKKQAAETQQSFTLMHELGHLLLHKTSSIDDDNDLHSHDGYEQDANKFAGYLLVPDSFLLSIRDEGRPNEVTELDDWMAPQRKAWGVSGEVILRRLMDAGRLNRAVYAAYRAWRQQLPTLNADDGGSRAFRNREPKHIFGEVYVKTVLDALSMRHITLAKASSYLDNLTIKDLHKLEQYYAVV</sequence>
<dbReference type="CDD" id="cd00093">
    <property type="entry name" value="HTH_XRE"/>
    <property type="match status" value="1"/>
</dbReference>
<organism evidence="3 4">
    <name type="scientific">Chitinimonas arctica</name>
    <dbReference type="NCBI Taxonomy" id="2594795"/>
    <lineage>
        <taxon>Bacteria</taxon>
        <taxon>Pseudomonadati</taxon>
        <taxon>Pseudomonadota</taxon>
        <taxon>Betaproteobacteria</taxon>
        <taxon>Neisseriales</taxon>
        <taxon>Chitinibacteraceae</taxon>
        <taxon>Chitinimonas</taxon>
    </lineage>
</organism>
<dbReference type="InterPro" id="IPR001387">
    <property type="entry name" value="Cro/C1-type_HTH"/>
</dbReference>
<dbReference type="OrthoDB" id="9794834at2"/>
<dbReference type="Pfam" id="PF06114">
    <property type="entry name" value="Peptidase_M78"/>
    <property type="match status" value="1"/>
</dbReference>
<evidence type="ECO:0000313" key="4">
    <source>
        <dbReference type="Proteomes" id="UP000317550"/>
    </source>
</evidence>